<dbReference type="Pfam" id="PF03899">
    <property type="entry name" value="ATP-synt_I"/>
    <property type="match status" value="1"/>
</dbReference>
<dbReference type="AlphaFoldDB" id="A0A1F6T7D8"/>
<accession>A0A1F6T7D8</accession>
<gene>
    <name evidence="7" type="ORF">A2140_02360</name>
</gene>
<keyword evidence="4 6" id="KW-1133">Transmembrane helix</keyword>
<protein>
    <recommendedName>
        <fullName evidence="9">ATP synthase subunit I</fullName>
    </recommendedName>
</protein>
<evidence type="ECO:0008006" key="9">
    <source>
        <dbReference type="Google" id="ProtNLM"/>
    </source>
</evidence>
<dbReference type="Proteomes" id="UP000178379">
    <property type="component" value="Unassembled WGS sequence"/>
</dbReference>
<evidence type="ECO:0000256" key="5">
    <source>
        <dbReference type="ARBA" id="ARBA00023136"/>
    </source>
</evidence>
<evidence type="ECO:0000313" key="7">
    <source>
        <dbReference type="EMBL" id="OGI40959.1"/>
    </source>
</evidence>
<evidence type="ECO:0000313" key="8">
    <source>
        <dbReference type="Proteomes" id="UP000178379"/>
    </source>
</evidence>
<evidence type="ECO:0000256" key="1">
    <source>
        <dbReference type="ARBA" id="ARBA00004651"/>
    </source>
</evidence>
<evidence type="ECO:0000256" key="6">
    <source>
        <dbReference type="SAM" id="Phobius"/>
    </source>
</evidence>
<keyword evidence="5 6" id="KW-0472">Membrane</keyword>
<feature type="transmembrane region" description="Helical" evidence="6">
    <location>
        <begin position="80"/>
        <end position="98"/>
    </location>
</feature>
<comment type="caution">
    <text evidence="7">The sequence shown here is derived from an EMBL/GenBank/DDBJ whole genome shotgun (WGS) entry which is preliminary data.</text>
</comment>
<dbReference type="InterPro" id="IPR005598">
    <property type="entry name" value="ATP_synth_I"/>
</dbReference>
<comment type="subcellular location">
    <subcellularLocation>
        <location evidence="1">Cell membrane</location>
        <topology evidence="1">Multi-pass membrane protein</topology>
    </subcellularLocation>
</comment>
<feature type="transmembrane region" description="Helical" evidence="6">
    <location>
        <begin position="16"/>
        <end position="36"/>
    </location>
</feature>
<evidence type="ECO:0000256" key="4">
    <source>
        <dbReference type="ARBA" id="ARBA00022989"/>
    </source>
</evidence>
<keyword evidence="2" id="KW-1003">Cell membrane</keyword>
<proteinExistence type="predicted"/>
<sequence>MSVAVDSLHRGVRRTVLIQVAIAATVAVACYAMAGLHEFVSALYGGAIVVLASLWLGLYARRAGAGRNGWGERLVSYSMAALRFAAVLSLLVLGLGALHLAAPPLIVAFAATHLGFMAALINF</sequence>
<organism evidence="7 8">
    <name type="scientific">Candidatus Muproteobacteria bacterium RBG_16_62_13</name>
    <dbReference type="NCBI Taxonomy" id="1817756"/>
    <lineage>
        <taxon>Bacteria</taxon>
        <taxon>Pseudomonadati</taxon>
        <taxon>Pseudomonadota</taxon>
        <taxon>Candidatus Muproteobacteria</taxon>
    </lineage>
</organism>
<dbReference type="STRING" id="1817756.A2140_02360"/>
<feature type="transmembrane region" description="Helical" evidence="6">
    <location>
        <begin position="104"/>
        <end position="121"/>
    </location>
</feature>
<reference evidence="7 8" key="1">
    <citation type="journal article" date="2016" name="Nat. Commun.">
        <title>Thousands of microbial genomes shed light on interconnected biogeochemical processes in an aquifer system.</title>
        <authorList>
            <person name="Anantharaman K."/>
            <person name="Brown C.T."/>
            <person name="Hug L.A."/>
            <person name="Sharon I."/>
            <person name="Castelle C.J."/>
            <person name="Probst A.J."/>
            <person name="Thomas B.C."/>
            <person name="Singh A."/>
            <person name="Wilkins M.J."/>
            <person name="Karaoz U."/>
            <person name="Brodie E.L."/>
            <person name="Williams K.H."/>
            <person name="Hubbard S.S."/>
            <person name="Banfield J.F."/>
        </authorList>
    </citation>
    <scope>NUCLEOTIDE SEQUENCE [LARGE SCALE GENOMIC DNA]</scope>
</reference>
<feature type="transmembrane region" description="Helical" evidence="6">
    <location>
        <begin position="42"/>
        <end position="60"/>
    </location>
</feature>
<dbReference type="EMBL" id="MFSQ01000045">
    <property type="protein sequence ID" value="OGI40959.1"/>
    <property type="molecule type" value="Genomic_DNA"/>
</dbReference>
<evidence type="ECO:0000256" key="3">
    <source>
        <dbReference type="ARBA" id="ARBA00022692"/>
    </source>
</evidence>
<evidence type="ECO:0000256" key="2">
    <source>
        <dbReference type="ARBA" id="ARBA00022475"/>
    </source>
</evidence>
<keyword evidence="3 6" id="KW-0812">Transmembrane</keyword>
<name>A0A1F6T7D8_9PROT</name>
<dbReference type="GO" id="GO:0005886">
    <property type="term" value="C:plasma membrane"/>
    <property type="evidence" value="ECO:0007669"/>
    <property type="project" value="UniProtKB-SubCell"/>
</dbReference>